<dbReference type="PANTHER" id="PTHR48100">
    <property type="entry name" value="BROAD-SPECIFICITY PHOSPHATASE YOR283W-RELATED"/>
    <property type="match status" value="1"/>
</dbReference>
<evidence type="ECO:0000256" key="1">
    <source>
        <dbReference type="ARBA" id="ARBA00023152"/>
    </source>
</evidence>
<dbReference type="GO" id="GO:0016791">
    <property type="term" value="F:phosphatase activity"/>
    <property type="evidence" value="ECO:0007669"/>
    <property type="project" value="TreeGrafter"/>
</dbReference>
<dbReference type="Proteomes" id="UP000326912">
    <property type="component" value="Unassembled WGS sequence"/>
</dbReference>
<comment type="caution">
    <text evidence="5">The sequence shown here is derived from an EMBL/GenBank/DDBJ whole genome shotgun (WGS) entry which is preliminary data.</text>
</comment>
<evidence type="ECO:0000256" key="2">
    <source>
        <dbReference type="ARBA" id="ARBA00023235"/>
    </source>
</evidence>
<dbReference type="InterPro" id="IPR050275">
    <property type="entry name" value="PGM_Phosphatase"/>
</dbReference>
<name>A0A5J4KNZ6_9CHLR</name>
<feature type="binding site" evidence="4">
    <location>
        <begin position="13"/>
        <end position="20"/>
    </location>
    <ligand>
        <name>substrate</name>
    </ligand>
</feature>
<keyword evidence="1" id="KW-0324">Glycolysis</keyword>
<dbReference type="Gene3D" id="3.40.50.1240">
    <property type="entry name" value="Phosphoglycerate mutase-like"/>
    <property type="match status" value="1"/>
</dbReference>
<keyword evidence="6" id="KW-1185">Reference proteome</keyword>
<dbReference type="GO" id="GO:0005737">
    <property type="term" value="C:cytoplasm"/>
    <property type="evidence" value="ECO:0007669"/>
    <property type="project" value="TreeGrafter"/>
</dbReference>
<evidence type="ECO:0000256" key="4">
    <source>
        <dbReference type="PIRSR" id="PIRSR613078-2"/>
    </source>
</evidence>
<dbReference type="PROSITE" id="PS00175">
    <property type="entry name" value="PG_MUTASE"/>
    <property type="match status" value="1"/>
</dbReference>
<evidence type="ECO:0000313" key="6">
    <source>
        <dbReference type="Proteomes" id="UP000326912"/>
    </source>
</evidence>
<reference evidence="5 6" key="1">
    <citation type="submission" date="2019-10" db="EMBL/GenBank/DDBJ databases">
        <title>Dictyobacter vulcani sp. nov., within the class Ktedonobacteria, isolated from soil of volcanic Mt. Zao.</title>
        <authorList>
            <person name="Zheng Y."/>
            <person name="Wang C.M."/>
            <person name="Sakai Y."/>
            <person name="Abe K."/>
            <person name="Yokota A."/>
            <person name="Yabe S."/>
        </authorList>
    </citation>
    <scope>NUCLEOTIDE SEQUENCE [LARGE SCALE GENOMIC DNA]</scope>
    <source>
        <strain evidence="5 6">W12</strain>
    </source>
</reference>
<dbReference type="InterPro" id="IPR013078">
    <property type="entry name" value="His_Pase_superF_clade-1"/>
</dbReference>
<dbReference type="SMART" id="SM00855">
    <property type="entry name" value="PGAM"/>
    <property type="match status" value="1"/>
</dbReference>
<organism evidence="5 6">
    <name type="scientific">Dictyobacter vulcani</name>
    <dbReference type="NCBI Taxonomy" id="2607529"/>
    <lineage>
        <taxon>Bacteria</taxon>
        <taxon>Bacillati</taxon>
        <taxon>Chloroflexota</taxon>
        <taxon>Ktedonobacteria</taxon>
        <taxon>Ktedonobacterales</taxon>
        <taxon>Dictyobacteraceae</taxon>
        <taxon>Dictyobacter</taxon>
    </lineage>
</organism>
<dbReference type="EMBL" id="BKZW01000004">
    <property type="protein sequence ID" value="GER91458.1"/>
    <property type="molecule type" value="Genomic_DNA"/>
</dbReference>
<dbReference type="InterPro" id="IPR029033">
    <property type="entry name" value="His_PPase_superfam"/>
</dbReference>
<feature type="binding site" evidence="4">
    <location>
        <position position="64"/>
    </location>
    <ligand>
        <name>substrate</name>
    </ligand>
</feature>
<dbReference type="SUPFAM" id="SSF53254">
    <property type="entry name" value="Phosphoglycerate mutase-like"/>
    <property type="match status" value="1"/>
</dbReference>
<evidence type="ECO:0000256" key="3">
    <source>
        <dbReference type="PIRSR" id="PIRSR613078-1"/>
    </source>
</evidence>
<dbReference type="PANTHER" id="PTHR48100:SF1">
    <property type="entry name" value="HISTIDINE PHOSPHATASE FAMILY PROTEIN-RELATED"/>
    <property type="match status" value="1"/>
</dbReference>
<keyword evidence="2" id="KW-0413">Isomerase</keyword>
<dbReference type="AlphaFoldDB" id="A0A5J4KNZ6"/>
<protein>
    <submittedName>
        <fullName evidence="5">Alpha-ribazole phosphatase</fullName>
    </submittedName>
</protein>
<accession>A0A5J4KNZ6</accession>
<feature type="active site" description="Tele-phosphohistidine intermediate" evidence="3">
    <location>
        <position position="14"/>
    </location>
</feature>
<dbReference type="Pfam" id="PF00300">
    <property type="entry name" value="His_Phos_1"/>
    <property type="match status" value="1"/>
</dbReference>
<proteinExistence type="predicted"/>
<gene>
    <name evidence="5" type="ORF">KDW_56200</name>
</gene>
<dbReference type="RefSeq" id="WP_151759109.1">
    <property type="nucleotide sequence ID" value="NZ_BKZW01000004.1"/>
</dbReference>
<sequence length="234" mass="26256">MNNENRNTIYLIRHGENPANLTHDFSYKKVDYSLTPKGRLQAQQTAEFFQHKQIDEVYASPLKRAQETAQPIASLKRLPITLVENFREIHVGSLEGRPPTEENWNLHNRIVQDWVDGKHSSTFPDGENYISLIARMRAGLHQVTAGKSGKKIVVVGHGGIFTRTIKDICPDLDMAVLFASENYNCSITEIEILTTDEQVIGTVTTWASYAHLYGEAAKVVPGTMLIHPATETAR</sequence>
<dbReference type="CDD" id="cd07067">
    <property type="entry name" value="HP_PGM_like"/>
    <property type="match status" value="1"/>
</dbReference>
<dbReference type="InterPro" id="IPR001345">
    <property type="entry name" value="PG/BPGM_mutase_AS"/>
</dbReference>
<evidence type="ECO:0000313" key="5">
    <source>
        <dbReference type="EMBL" id="GER91458.1"/>
    </source>
</evidence>
<feature type="active site" description="Proton donor/acceptor" evidence="3">
    <location>
        <position position="88"/>
    </location>
</feature>